<evidence type="ECO:0000256" key="9">
    <source>
        <dbReference type="ARBA" id="ARBA00023316"/>
    </source>
</evidence>
<feature type="domain" description="Mur ligase N-terminal catalytic" evidence="11">
    <location>
        <begin position="33"/>
        <end position="79"/>
    </location>
</feature>
<keyword evidence="1 10" id="KW-0963">Cytoplasm</keyword>
<feature type="domain" description="Mur ligase central" evidence="13">
    <location>
        <begin position="114"/>
        <end position="331"/>
    </location>
</feature>
<reference evidence="14" key="1">
    <citation type="submission" date="2021-12" db="EMBL/GenBank/DDBJ databases">
        <title>taxonomy of Moraxella sp. ZY201224.</title>
        <authorList>
            <person name="Li F."/>
        </authorList>
    </citation>
    <scope>NUCLEOTIDE SEQUENCE</scope>
    <source>
        <strain evidence="14">ZY201224</strain>
    </source>
</reference>
<dbReference type="Gene3D" id="3.40.1390.10">
    <property type="entry name" value="MurE/MurF, N-terminal domain"/>
    <property type="match status" value="1"/>
</dbReference>
<comment type="catalytic activity">
    <reaction evidence="10">
        <text>D-alanyl-D-alanine + UDP-N-acetyl-alpha-D-muramoyl-L-alanyl-gamma-D-glutamyl-meso-2,6-diaminopimelate + ATP = UDP-N-acetyl-alpha-D-muramoyl-L-alanyl-gamma-D-glutamyl-meso-2,6-diaminopimeloyl-D-alanyl-D-alanine + ADP + phosphate + H(+)</text>
        <dbReference type="Rhea" id="RHEA:28374"/>
        <dbReference type="ChEBI" id="CHEBI:15378"/>
        <dbReference type="ChEBI" id="CHEBI:30616"/>
        <dbReference type="ChEBI" id="CHEBI:43474"/>
        <dbReference type="ChEBI" id="CHEBI:57822"/>
        <dbReference type="ChEBI" id="CHEBI:61386"/>
        <dbReference type="ChEBI" id="CHEBI:83905"/>
        <dbReference type="ChEBI" id="CHEBI:456216"/>
        <dbReference type="EC" id="6.3.2.10"/>
    </reaction>
</comment>
<evidence type="ECO:0000256" key="5">
    <source>
        <dbReference type="ARBA" id="ARBA00022840"/>
    </source>
</evidence>
<dbReference type="EC" id="6.3.2.10" evidence="10"/>
<proteinExistence type="inferred from homology"/>
<dbReference type="Pfam" id="PF08245">
    <property type="entry name" value="Mur_ligase_M"/>
    <property type="match status" value="1"/>
</dbReference>
<dbReference type="Proteomes" id="UP001063782">
    <property type="component" value="Chromosome"/>
</dbReference>
<protein>
    <recommendedName>
        <fullName evidence="10">UDP-N-acetylmuramoyl-tripeptide--D-alanyl-D-alanine ligase</fullName>
        <ecNumber evidence="10">6.3.2.10</ecNumber>
    </recommendedName>
    <alternativeName>
        <fullName evidence="10">D-alanyl-D-alanine-adding enzyme</fullName>
    </alternativeName>
</protein>
<evidence type="ECO:0000256" key="4">
    <source>
        <dbReference type="ARBA" id="ARBA00022741"/>
    </source>
</evidence>
<keyword evidence="9 10" id="KW-0961">Cell wall biogenesis/degradation</keyword>
<evidence type="ECO:0000256" key="1">
    <source>
        <dbReference type="ARBA" id="ARBA00022490"/>
    </source>
</evidence>
<evidence type="ECO:0000256" key="10">
    <source>
        <dbReference type="HAMAP-Rule" id="MF_02019"/>
    </source>
</evidence>
<comment type="subcellular location">
    <subcellularLocation>
        <location evidence="10">Cytoplasm</location>
    </subcellularLocation>
</comment>
<dbReference type="InterPro" id="IPR035911">
    <property type="entry name" value="MurE/MurF_N"/>
</dbReference>
<keyword evidence="8 10" id="KW-0131">Cell cycle</keyword>
<comment type="function">
    <text evidence="10">Involved in cell wall formation. Catalyzes the final step in the synthesis of UDP-N-acetylmuramoyl-pentapeptide, the precursor of murein.</text>
</comment>
<dbReference type="InterPro" id="IPR005863">
    <property type="entry name" value="UDP-N-AcMur_synth"/>
</dbReference>
<accession>A0ABY6F671</accession>
<keyword evidence="2 10" id="KW-0436">Ligase</keyword>
<dbReference type="Gene3D" id="3.40.1190.10">
    <property type="entry name" value="Mur-like, catalytic domain"/>
    <property type="match status" value="1"/>
</dbReference>
<dbReference type="HAMAP" id="MF_02019">
    <property type="entry name" value="MurF"/>
    <property type="match status" value="1"/>
</dbReference>
<dbReference type="SUPFAM" id="SSF63418">
    <property type="entry name" value="MurE/MurF N-terminal domain"/>
    <property type="match status" value="1"/>
</dbReference>
<evidence type="ECO:0000256" key="7">
    <source>
        <dbReference type="ARBA" id="ARBA00022984"/>
    </source>
</evidence>
<dbReference type="Gene3D" id="3.90.190.20">
    <property type="entry name" value="Mur ligase, C-terminal domain"/>
    <property type="match status" value="1"/>
</dbReference>
<dbReference type="InterPro" id="IPR036615">
    <property type="entry name" value="Mur_ligase_C_dom_sf"/>
</dbReference>
<keyword evidence="15" id="KW-1185">Reference proteome</keyword>
<dbReference type="Pfam" id="PF01225">
    <property type="entry name" value="Mur_ligase"/>
    <property type="match status" value="1"/>
</dbReference>
<keyword evidence="3 10" id="KW-0132">Cell division</keyword>
<evidence type="ECO:0000313" key="15">
    <source>
        <dbReference type="Proteomes" id="UP001063782"/>
    </source>
</evidence>
<dbReference type="InterPro" id="IPR013221">
    <property type="entry name" value="Mur_ligase_cen"/>
</dbReference>
<dbReference type="PANTHER" id="PTHR43024">
    <property type="entry name" value="UDP-N-ACETYLMURAMOYL-TRIPEPTIDE--D-ALANYL-D-ALANINE LIGASE"/>
    <property type="match status" value="1"/>
</dbReference>
<dbReference type="PANTHER" id="PTHR43024:SF1">
    <property type="entry name" value="UDP-N-ACETYLMURAMOYL-TRIPEPTIDE--D-ALANYL-D-ALANINE LIGASE"/>
    <property type="match status" value="1"/>
</dbReference>
<organism evidence="14 15">
    <name type="scientific">Moraxella nasicaprae</name>
    <dbReference type="NCBI Taxonomy" id="2904122"/>
    <lineage>
        <taxon>Bacteria</taxon>
        <taxon>Pseudomonadati</taxon>
        <taxon>Pseudomonadota</taxon>
        <taxon>Gammaproteobacteria</taxon>
        <taxon>Moraxellales</taxon>
        <taxon>Moraxellaceae</taxon>
        <taxon>Moraxella</taxon>
    </lineage>
</organism>
<keyword evidence="7 10" id="KW-0573">Peptidoglycan synthesis</keyword>
<dbReference type="InterPro" id="IPR000713">
    <property type="entry name" value="Mur_ligase_N"/>
</dbReference>
<evidence type="ECO:0000313" key="14">
    <source>
        <dbReference type="EMBL" id="UXZ05598.1"/>
    </source>
</evidence>
<evidence type="ECO:0000256" key="6">
    <source>
        <dbReference type="ARBA" id="ARBA00022960"/>
    </source>
</evidence>
<evidence type="ECO:0000256" key="3">
    <source>
        <dbReference type="ARBA" id="ARBA00022618"/>
    </source>
</evidence>
<evidence type="ECO:0000259" key="12">
    <source>
        <dbReference type="Pfam" id="PF02875"/>
    </source>
</evidence>
<evidence type="ECO:0000256" key="8">
    <source>
        <dbReference type="ARBA" id="ARBA00023306"/>
    </source>
</evidence>
<sequence>MTTLTAYTWHSDSLAAATNGSWHQLPKPISSTNIITDTRKIEAGDVFLAIRGDKFDAHDFVQTAKDAGAVAAIVERVVACDIPQLVVADSKLALGDLGRYRRDAHPDLTVVALTGSSGKTTTKEMIGAIFGQLAPTLMTHGNLNNDLGVPMMLLRLSDEHRFAVMELGANHLGEIAYTASMVRPDVACVLNIGTAHLGEFGGRENIARAKSEIYTALSQDGVAVLPFGDEFVDLLTNEAGKFTQKQLSFGERLVGLDEADLTQEDRQMLSQEGVEQVLLMGDVFADDTECLATHSTFSLNIQDDDKIQSALIKLPFIGEHNIINALAAATACHALGVSIEQIKSGLEQAVAPKGRLTRLSFGEHTLIDDTYNANPTSMIAAAKVLEGEMGQKILVLGDIFELGDAADDEHFKLGEALATLALDAVLTVGKHMEQTAIAINQTRLIAKHFADKAALFAHLTQLLNQQSTVLFKGSRGMQMESLIADLTKDKE</sequence>
<dbReference type="EMBL" id="CP089977">
    <property type="protein sequence ID" value="UXZ05598.1"/>
    <property type="molecule type" value="Genomic_DNA"/>
</dbReference>
<dbReference type="InterPro" id="IPR004101">
    <property type="entry name" value="Mur_ligase_C"/>
</dbReference>
<dbReference type="Pfam" id="PF02875">
    <property type="entry name" value="Mur_ligase_C"/>
    <property type="match status" value="1"/>
</dbReference>
<dbReference type="SUPFAM" id="SSF53244">
    <property type="entry name" value="MurD-like peptide ligases, peptide-binding domain"/>
    <property type="match status" value="1"/>
</dbReference>
<comment type="pathway">
    <text evidence="10">Cell wall biogenesis; peptidoglycan biosynthesis.</text>
</comment>
<dbReference type="InterPro" id="IPR051046">
    <property type="entry name" value="MurCDEF_CellWall_CoF430Synth"/>
</dbReference>
<keyword evidence="4 10" id="KW-0547">Nucleotide-binding</keyword>
<evidence type="ECO:0000259" key="11">
    <source>
        <dbReference type="Pfam" id="PF01225"/>
    </source>
</evidence>
<dbReference type="InterPro" id="IPR036565">
    <property type="entry name" value="Mur-like_cat_sf"/>
</dbReference>
<feature type="binding site" evidence="10">
    <location>
        <begin position="115"/>
        <end position="121"/>
    </location>
    <ligand>
        <name>ATP</name>
        <dbReference type="ChEBI" id="CHEBI:30616"/>
    </ligand>
</feature>
<dbReference type="RefSeq" id="WP_263077109.1">
    <property type="nucleotide sequence ID" value="NZ_CP089977.1"/>
</dbReference>
<keyword evidence="6 10" id="KW-0133">Cell shape</keyword>
<evidence type="ECO:0000259" key="13">
    <source>
        <dbReference type="Pfam" id="PF08245"/>
    </source>
</evidence>
<feature type="domain" description="Mur ligase C-terminal" evidence="12">
    <location>
        <begin position="354"/>
        <end position="475"/>
    </location>
</feature>
<name>A0ABY6F671_9GAMM</name>
<evidence type="ECO:0000256" key="2">
    <source>
        <dbReference type="ARBA" id="ARBA00022598"/>
    </source>
</evidence>
<comment type="similarity">
    <text evidence="10">Belongs to the MurCDEF family. MurF subfamily.</text>
</comment>
<gene>
    <name evidence="10" type="primary">murF</name>
    <name evidence="14" type="ORF">LU297_03925</name>
</gene>
<dbReference type="SUPFAM" id="SSF53623">
    <property type="entry name" value="MurD-like peptide ligases, catalytic domain"/>
    <property type="match status" value="1"/>
</dbReference>
<dbReference type="GO" id="GO:0016874">
    <property type="term" value="F:ligase activity"/>
    <property type="evidence" value="ECO:0007669"/>
    <property type="project" value="UniProtKB-KW"/>
</dbReference>
<keyword evidence="5 10" id="KW-0067">ATP-binding</keyword>